<evidence type="ECO:0000313" key="1">
    <source>
        <dbReference type="EMBL" id="SPQ17831.1"/>
    </source>
</evidence>
<reference evidence="1 2" key="1">
    <citation type="submission" date="2018-04" db="EMBL/GenBank/DDBJ databases">
        <authorList>
            <person name="Huttner S."/>
            <person name="Dainat J."/>
        </authorList>
    </citation>
    <scope>NUCLEOTIDE SEQUENCE [LARGE SCALE GENOMIC DNA]</scope>
</reference>
<protein>
    <submittedName>
        <fullName evidence="1">1269730a-5468-46ca-9003-1a0592d811ba</fullName>
    </submittedName>
</protein>
<gene>
    <name evidence="1" type="ORF">TT172_LOCUS250</name>
</gene>
<organism evidence="1 2">
    <name type="scientific">Thermothielavioides terrestris</name>
    <dbReference type="NCBI Taxonomy" id="2587410"/>
    <lineage>
        <taxon>Eukaryota</taxon>
        <taxon>Fungi</taxon>
        <taxon>Dikarya</taxon>
        <taxon>Ascomycota</taxon>
        <taxon>Pezizomycotina</taxon>
        <taxon>Sordariomycetes</taxon>
        <taxon>Sordariomycetidae</taxon>
        <taxon>Sordariales</taxon>
        <taxon>Chaetomiaceae</taxon>
        <taxon>Thermothielavioides</taxon>
    </lineage>
</organism>
<name>A0A3S4AIA9_9PEZI</name>
<dbReference type="Proteomes" id="UP000289323">
    <property type="component" value="Unassembled WGS sequence"/>
</dbReference>
<sequence length="23" mass="2609">MSIGIGDKWREPTPYIAKSFSKP</sequence>
<evidence type="ECO:0000313" key="2">
    <source>
        <dbReference type="Proteomes" id="UP000289323"/>
    </source>
</evidence>
<dbReference type="EMBL" id="OUUZ01000001">
    <property type="protein sequence ID" value="SPQ17831.1"/>
    <property type="molecule type" value="Genomic_DNA"/>
</dbReference>
<proteinExistence type="predicted"/>
<dbReference type="AlphaFoldDB" id="A0A3S4AIA9"/>
<accession>A0A3S4AIA9</accession>